<proteinExistence type="predicted"/>
<keyword evidence="1" id="KW-0812">Transmembrane</keyword>
<accession>A0AAX0M6Z8</accession>
<name>A0AAX0M6Z8_VIBPH</name>
<comment type="caution">
    <text evidence="2">The sequence shown here is derived from an EMBL/GenBank/DDBJ whole genome shotgun (WGS) entry which is preliminary data.</text>
</comment>
<organism evidence="2 3">
    <name type="scientific">Vibrio parahaemolyticus</name>
    <dbReference type="NCBI Taxonomy" id="670"/>
    <lineage>
        <taxon>Bacteria</taxon>
        <taxon>Pseudomonadati</taxon>
        <taxon>Pseudomonadota</taxon>
        <taxon>Gammaproteobacteria</taxon>
        <taxon>Vibrionales</taxon>
        <taxon>Vibrionaceae</taxon>
        <taxon>Vibrio</taxon>
    </lineage>
</organism>
<keyword evidence="3" id="KW-1185">Reference proteome</keyword>
<dbReference type="Proteomes" id="UP000191946">
    <property type="component" value="Unassembled WGS sequence"/>
</dbReference>
<keyword evidence="1" id="KW-1133">Transmembrane helix</keyword>
<dbReference type="AlphaFoldDB" id="A0AAX0M6Z8"/>
<reference evidence="2 3" key="1">
    <citation type="submission" date="2015-08" db="EMBL/GenBank/DDBJ databases">
        <title>Draft Genome Sequences of Vibrio parahaemolyticus Strains.</title>
        <authorList>
            <person name="Gonzalez-Escalona N."/>
            <person name="DePaola A."/>
        </authorList>
    </citation>
    <scope>NUCLEOTIDE SEQUENCE [LARGE SCALE GENOMIC DNA]</scope>
    <source>
        <strain evidence="2 3">CFSAN001621</strain>
    </source>
</reference>
<keyword evidence="1" id="KW-0472">Membrane</keyword>
<sequence>MRVKMAKCKNLENSITYCLVVTLSFSIFAHVFVSVVYGICNPESIKEDSLLKYNFFSLSQGETNMVWAITSGIMLIISGYRLLVLARGK</sequence>
<evidence type="ECO:0000256" key="1">
    <source>
        <dbReference type="SAM" id="Phobius"/>
    </source>
</evidence>
<evidence type="ECO:0000313" key="2">
    <source>
        <dbReference type="EMBL" id="OQJ96234.1"/>
    </source>
</evidence>
<protein>
    <submittedName>
        <fullName evidence="2">Uncharacterized protein</fullName>
    </submittedName>
</protein>
<feature type="transmembrane region" description="Helical" evidence="1">
    <location>
        <begin position="65"/>
        <end position="84"/>
    </location>
</feature>
<dbReference type="EMBL" id="LHQV01000026">
    <property type="protein sequence ID" value="OQJ96234.1"/>
    <property type="molecule type" value="Genomic_DNA"/>
</dbReference>
<gene>
    <name evidence="2" type="ORF">AKG60_25045</name>
</gene>
<evidence type="ECO:0000313" key="3">
    <source>
        <dbReference type="Proteomes" id="UP000191946"/>
    </source>
</evidence>